<comment type="caution">
    <text evidence="2">The sequence shown here is derived from an EMBL/GenBank/DDBJ whole genome shotgun (WGS) entry which is preliminary data.</text>
</comment>
<protein>
    <submittedName>
        <fullName evidence="2">7725_t:CDS:1</fullName>
    </submittedName>
</protein>
<sequence>MKLTVIVVLFSVLLVAMIQAAPVGPNVHTLAERAGQGYYAKVTELKKIHRNYVSEIDQFNKELPVAAAKDGTNVPPFISKWNNRYKGLVDLLHSDTKKLEKSIQHLFKFLDS</sequence>
<dbReference type="AlphaFoldDB" id="A0A9N9BTI6"/>
<proteinExistence type="predicted"/>
<dbReference type="Proteomes" id="UP000789572">
    <property type="component" value="Unassembled WGS sequence"/>
</dbReference>
<evidence type="ECO:0000313" key="2">
    <source>
        <dbReference type="EMBL" id="CAG8575517.1"/>
    </source>
</evidence>
<keyword evidence="1" id="KW-0732">Signal</keyword>
<feature type="chain" id="PRO_5040178560" evidence="1">
    <location>
        <begin position="21"/>
        <end position="112"/>
    </location>
</feature>
<keyword evidence="3" id="KW-1185">Reference proteome</keyword>
<name>A0A9N9BTI6_9GLOM</name>
<organism evidence="2 3">
    <name type="scientific">Paraglomus occultum</name>
    <dbReference type="NCBI Taxonomy" id="144539"/>
    <lineage>
        <taxon>Eukaryota</taxon>
        <taxon>Fungi</taxon>
        <taxon>Fungi incertae sedis</taxon>
        <taxon>Mucoromycota</taxon>
        <taxon>Glomeromycotina</taxon>
        <taxon>Glomeromycetes</taxon>
        <taxon>Paraglomerales</taxon>
        <taxon>Paraglomeraceae</taxon>
        <taxon>Paraglomus</taxon>
    </lineage>
</organism>
<reference evidence="2" key="1">
    <citation type="submission" date="2021-06" db="EMBL/GenBank/DDBJ databases">
        <authorList>
            <person name="Kallberg Y."/>
            <person name="Tangrot J."/>
            <person name="Rosling A."/>
        </authorList>
    </citation>
    <scope>NUCLEOTIDE SEQUENCE</scope>
    <source>
        <strain evidence="2">IA702</strain>
    </source>
</reference>
<gene>
    <name evidence="2" type="ORF">POCULU_LOCUS6215</name>
</gene>
<feature type="signal peptide" evidence="1">
    <location>
        <begin position="1"/>
        <end position="20"/>
    </location>
</feature>
<dbReference type="EMBL" id="CAJVPJ010001102">
    <property type="protein sequence ID" value="CAG8575517.1"/>
    <property type="molecule type" value="Genomic_DNA"/>
</dbReference>
<accession>A0A9N9BTI6</accession>
<dbReference type="OrthoDB" id="2407585at2759"/>
<evidence type="ECO:0000256" key="1">
    <source>
        <dbReference type="SAM" id="SignalP"/>
    </source>
</evidence>
<evidence type="ECO:0000313" key="3">
    <source>
        <dbReference type="Proteomes" id="UP000789572"/>
    </source>
</evidence>